<protein>
    <submittedName>
        <fullName evidence="1">Uncharacterized protein</fullName>
    </submittedName>
</protein>
<organism evidence="1 2">
    <name type="scientific">Kluyvera genomosp. 2</name>
    <dbReference type="NCBI Taxonomy" id="2774054"/>
    <lineage>
        <taxon>Bacteria</taxon>
        <taxon>Pseudomonadati</taxon>
        <taxon>Pseudomonadota</taxon>
        <taxon>Gammaproteobacteria</taxon>
        <taxon>Enterobacterales</taxon>
        <taxon>Enterobacteriaceae</taxon>
        <taxon>Kluyvera</taxon>
    </lineage>
</organism>
<comment type="caution">
    <text evidence="1">The sequence shown here is derived from an EMBL/GenBank/DDBJ whole genome shotgun (WGS) entry which is preliminary data.</text>
</comment>
<sequence length="338" mass="39563">MKSRKYVAAEADRKFFKVSAGIDWLDLKISFSRLTQHRYVQEELLKITELKLWVEPCGICISKLSSYAPRPDNNVKTWVKPMISSTNDTFRIRFHDLLAKNHSGMLEAALEQLQKRFPFAHEPQIVGVEVFCDFWHKQRSVSATRAMTYRLQTSLFSNGTRPRQFNPASWKNVYLFPGTRITPYRNFRTGNKWDNISWQVYHKRTDNDQKLPVEEQRARVEVTLKGAALTNYSLHHLSDMQRFRFETLAHLFKFRKPIEPEMMADGDMFRFTAINAVRKVNDATAERGLHSFNNIGRRDKRSWMMVNGDKRLRKESSHLAVVSDLQNAVKGALRRLHV</sequence>
<proteinExistence type="predicted"/>
<accession>A0A2T2Y1F8</accession>
<name>A0A2T2Y1F8_9ENTR</name>
<dbReference type="EMBL" id="PYHO01000009">
    <property type="protein sequence ID" value="PSR46393.1"/>
    <property type="molecule type" value="Genomic_DNA"/>
</dbReference>
<evidence type="ECO:0000313" key="2">
    <source>
        <dbReference type="Proteomes" id="UP000240892"/>
    </source>
</evidence>
<dbReference type="Proteomes" id="UP000240892">
    <property type="component" value="Unassembled WGS sequence"/>
</dbReference>
<dbReference type="AlphaFoldDB" id="A0A2T2Y1F8"/>
<evidence type="ECO:0000313" key="1">
    <source>
        <dbReference type="EMBL" id="PSR46393.1"/>
    </source>
</evidence>
<keyword evidence="2" id="KW-1185">Reference proteome</keyword>
<reference evidence="1 2" key="1">
    <citation type="submission" date="2018-03" db="EMBL/GenBank/DDBJ databases">
        <title>First report of an OXA-48+CTX-M-M-producing Kluyvera ascorbata clone recovered from patients admitted in a University Hospital in Madrid, Spain.</title>
        <authorList>
            <person name="Hernandez-Garcia M."/>
            <person name="Leon-Sampedro R."/>
            <person name="Perez-Viso B."/>
            <person name="Morosini M.I."/>
            <person name="Lopez-Fresnena N."/>
            <person name="Coque T.M."/>
            <person name="Bonten M."/>
            <person name="Malhotra-Kumar S."/>
            <person name="Ruiz-Garbajosa P."/>
            <person name="Canton R."/>
        </authorList>
    </citation>
    <scope>NUCLEOTIDE SEQUENCE [LARGE SCALE GENOMIC DNA]</scope>
    <source>
        <strain evidence="1 2">KA2</strain>
    </source>
</reference>
<gene>
    <name evidence="1" type="ORF">C8256_13690</name>
</gene>
<dbReference type="RefSeq" id="WP_103215996.1">
    <property type="nucleotide sequence ID" value="NZ_CABMMU010000009.1"/>
</dbReference>